<comment type="similarity">
    <text evidence="9">Belongs to the Ca(2+):cation antiporter (CaCA) (TC 2.A.19) family.</text>
</comment>
<dbReference type="Pfam" id="PF01699">
    <property type="entry name" value="Na_Ca_ex"/>
    <property type="match status" value="2"/>
</dbReference>
<feature type="transmembrane region" description="Helical" evidence="9">
    <location>
        <begin position="288"/>
        <end position="309"/>
    </location>
</feature>
<evidence type="ECO:0000259" key="10">
    <source>
        <dbReference type="Pfam" id="PF01699"/>
    </source>
</evidence>
<feature type="transmembrane region" description="Helical" evidence="9">
    <location>
        <begin position="51"/>
        <end position="72"/>
    </location>
</feature>
<evidence type="ECO:0000313" key="12">
    <source>
        <dbReference type="Proteomes" id="UP000664859"/>
    </source>
</evidence>
<keyword evidence="2 9" id="KW-0813">Transport</keyword>
<keyword evidence="7 9" id="KW-0406">Ion transport</keyword>
<dbReference type="GO" id="GO:0005774">
    <property type="term" value="C:vacuolar membrane"/>
    <property type="evidence" value="ECO:0007669"/>
    <property type="project" value="UniProtKB-ARBA"/>
</dbReference>
<dbReference type="InterPro" id="IPR004798">
    <property type="entry name" value="CAX-like"/>
</dbReference>
<feature type="transmembrane region" description="Helical" evidence="9">
    <location>
        <begin position="117"/>
        <end position="134"/>
    </location>
</feature>
<proteinExistence type="inferred from homology"/>
<comment type="caution">
    <text evidence="9">Lacks conserved residue(s) required for the propagation of feature annotation.</text>
</comment>
<gene>
    <name evidence="11" type="ORF">JKP88DRAFT_271636</name>
</gene>
<reference evidence="11" key="1">
    <citation type="submission" date="2021-02" db="EMBL/GenBank/DDBJ databases">
        <title>First Annotated Genome of the Yellow-green Alga Tribonema minus.</title>
        <authorList>
            <person name="Mahan K.M."/>
        </authorList>
    </citation>
    <scope>NUCLEOTIDE SEQUENCE</scope>
    <source>
        <strain evidence="11">UTEX B ZZ1240</strain>
    </source>
</reference>
<dbReference type="Gene3D" id="1.20.1420.30">
    <property type="entry name" value="NCX, central ion-binding region"/>
    <property type="match status" value="1"/>
</dbReference>
<organism evidence="11 12">
    <name type="scientific">Tribonema minus</name>
    <dbReference type="NCBI Taxonomy" id="303371"/>
    <lineage>
        <taxon>Eukaryota</taxon>
        <taxon>Sar</taxon>
        <taxon>Stramenopiles</taxon>
        <taxon>Ochrophyta</taxon>
        <taxon>PX clade</taxon>
        <taxon>Xanthophyceae</taxon>
        <taxon>Tribonematales</taxon>
        <taxon>Tribonemataceae</taxon>
        <taxon>Tribonema</taxon>
    </lineage>
</organism>
<dbReference type="NCBIfam" id="TIGR00846">
    <property type="entry name" value="caca2"/>
    <property type="match status" value="1"/>
</dbReference>
<dbReference type="GO" id="GO:0006874">
    <property type="term" value="P:intracellular calcium ion homeostasis"/>
    <property type="evidence" value="ECO:0007669"/>
    <property type="project" value="TreeGrafter"/>
</dbReference>
<keyword evidence="12" id="KW-1185">Reference proteome</keyword>
<evidence type="ECO:0000256" key="9">
    <source>
        <dbReference type="RuleBase" id="RU365028"/>
    </source>
</evidence>
<evidence type="ECO:0000256" key="1">
    <source>
        <dbReference type="ARBA" id="ARBA00004127"/>
    </source>
</evidence>
<evidence type="ECO:0000256" key="7">
    <source>
        <dbReference type="ARBA" id="ARBA00023065"/>
    </source>
</evidence>
<feature type="transmembrane region" description="Helical" evidence="9">
    <location>
        <begin position="20"/>
        <end position="39"/>
    </location>
</feature>
<feature type="domain" description="Sodium/calcium exchanger membrane region" evidence="10">
    <location>
        <begin position="193"/>
        <end position="334"/>
    </location>
</feature>
<keyword evidence="6 9" id="KW-1133">Transmembrane helix</keyword>
<dbReference type="GO" id="GO:0012505">
    <property type="term" value="C:endomembrane system"/>
    <property type="evidence" value="ECO:0007669"/>
    <property type="project" value="UniProtKB-SubCell"/>
</dbReference>
<keyword evidence="8 9" id="KW-0472">Membrane</keyword>
<evidence type="ECO:0000256" key="4">
    <source>
        <dbReference type="ARBA" id="ARBA00022692"/>
    </source>
</evidence>
<feature type="transmembrane region" description="Helical" evidence="9">
    <location>
        <begin position="255"/>
        <end position="282"/>
    </location>
</feature>
<evidence type="ECO:0000313" key="11">
    <source>
        <dbReference type="EMBL" id="KAG5189329.1"/>
    </source>
</evidence>
<dbReference type="EMBL" id="JAFCMP010000053">
    <property type="protein sequence ID" value="KAG5189329.1"/>
    <property type="molecule type" value="Genomic_DNA"/>
</dbReference>
<feature type="transmembrane region" description="Helical" evidence="9">
    <location>
        <begin position="84"/>
        <end position="105"/>
    </location>
</feature>
<name>A0A835ZBG0_9STRA</name>
<dbReference type="Proteomes" id="UP000664859">
    <property type="component" value="Unassembled WGS sequence"/>
</dbReference>
<evidence type="ECO:0000256" key="8">
    <source>
        <dbReference type="ARBA" id="ARBA00023136"/>
    </source>
</evidence>
<feature type="transmembrane region" description="Helical" evidence="9">
    <location>
        <begin position="316"/>
        <end position="335"/>
    </location>
</feature>
<sequence>MLVLVPLAVASHFLGWGDTAVFVLNFLAMMPLASLLGEFTEEVAMHTNQTIGGLINATFGNAVEVVVALQALHAGQIRVVQASLMGSVFSNMLLVLGCCFFFGGLRYKEQRFNSTSAVANMSLLLLSSLALVLPTPLAQSHEDGNVLLISRFAGICLLFMYVQLMFFQLKTHSHLYGDEDEVRSELSMPGACIGLLTVTLAVAYLSELLVDSIDGFTEQAHLSKTFVGLILLPIIGNAVEHVTAVTVAMKDKMELAMGVAVGSATQISMLVTPIVVLAGWAMGQDMTLAFPVEEVVLYFLSVIIVTTAATAGSSNWLLGSLLVTTYVLVSLAFWYEKVDGDDA</sequence>
<feature type="transmembrane region" description="Helical" evidence="9">
    <location>
        <begin position="146"/>
        <end position="167"/>
    </location>
</feature>
<feature type="transmembrane region" description="Helical" evidence="9">
    <location>
        <begin position="188"/>
        <end position="206"/>
    </location>
</feature>
<keyword evidence="9" id="KW-0050">Antiport</keyword>
<evidence type="ECO:0000256" key="5">
    <source>
        <dbReference type="ARBA" id="ARBA00022837"/>
    </source>
</evidence>
<dbReference type="GO" id="GO:0015369">
    <property type="term" value="F:calcium:proton antiporter activity"/>
    <property type="evidence" value="ECO:0007669"/>
    <property type="project" value="UniProtKB-UniRule"/>
</dbReference>
<dbReference type="InterPro" id="IPR044880">
    <property type="entry name" value="NCX_ion-bd_dom_sf"/>
</dbReference>
<evidence type="ECO:0000256" key="2">
    <source>
        <dbReference type="ARBA" id="ARBA00022448"/>
    </source>
</evidence>
<keyword evidence="4 9" id="KW-0812">Transmembrane</keyword>
<dbReference type="PANTHER" id="PTHR31503:SF22">
    <property type="entry name" value="VACUOLAR CALCIUM ION TRANSPORTER"/>
    <property type="match status" value="1"/>
</dbReference>
<keyword evidence="3 9" id="KW-0109">Calcium transport</keyword>
<comment type="subcellular location">
    <subcellularLocation>
        <location evidence="1">Endomembrane system</location>
        <topology evidence="1">Multi-pass membrane protein</topology>
    </subcellularLocation>
</comment>
<protein>
    <submittedName>
        <fullName evidence="11">Sodium/calcium exchanger protein-domain-containing protein</fullName>
    </submittedName>
</protein>
<comment type="caution">
    <text evidence="11">The sequence shown here is derived from an EMBL/GenBank/DDBJ whole genome shotgun (WGS) entry which is preliminary data.</text>
</comment>
<accession>A0A835ZBG0</accession>
<dbReference type="OrthoDB" id="1699231at2759"/>
<dbReference type="NCBIfam" id="TIGR00378">
    <property type="entry name" value="cax"/>
    <property type="match status" value="1"/>
</dbReference>
<dbReference type="InterPro" id="IPR004713">
    <property type="entry name" value="CaH_exchang"/>
</dbReference>
<evidence type="ECO:0000256" key="3">
    <source>
        <dbReference type="ARBA" id="ARBA00022568"/>
    </source>
</evidence>
<dbReference type="InterPro" id="IPR004837">
    <property type="entry name" value="NaCa_Exmemb"/>
</dbReference>
<keyword evidence="5 9" id="KW-0106">Calcium</keyword>
<evidence type="ECO:0000256" key="6">
    <source>
        <dbReference type="ARBA" id="ARBA00022989"/>
    </source>
</evidence>
<dbReference type="PANTHER" id="PTHR31503">
    <property type="entry name" value="VACUOLAR CALCIUM ION TRANSPORTER"/>
    <property type="match status" value="1"/>
</dbReference>
<feature type="transmembrane region" description="Helical" evidence="9">
    <location>
        <begin position="226"/>
        <end position="248"/>
    </location>
</feature>
<feature type="domain" description="Sodium/calcium exchanger membrane region" evidence="10">
    <location>
        <begin position="19"/>
        <end position="169"/>
    </location>
</feature>
<dbReference type="AlphaFoldDB" id="A0A835ZBG0"/>